<evidence type="ECO:0000313" key="3">
    <source>
        <dbReference type="Proteomes" id="UP000022272"/>
    </source>
</evidence>
<dbReference type="InterPro" id="IPR028098">
    <property type="entry name" value="Glyco_trans_4-like_N"/>
</dbReference>
<dbReference type="Gene3D" id="3.40.50.2000">
    <property type="entry name" value="Glycogen Phosphorylase B"/>
    <property type="match status" value="2"/>
</dbReference>
<evidence type="ECO:0000313" key="2">
    <source>
        <dbReference type="EMBL" id="EXZ43371.1"/>
    </source>
</evidence>
<accession>A0A016BS03</accession>
<dbReference type="AlphaFoldDB" id="A0A016BS03"/>
<keyword evidence="2" id="KW-0808">Transferase</keyword>
<proteinExistence type="predicted"/>
<evidence type="ECO:0000259" key="1">
    <source>
        <dbReference type="Pfam" id="PF13477"/>
    </source>
</evidence>
<dbReference type="PANTHER" id="PTHR12526:SF638">
    <property type="entry name" value="SPORE COAT PROTEIN SA"/>
    <property type="match status" value="1"/>
</dbReference>
<dbReference type="Proteomes" id="UP000022272">
    <property type="component" value="Unassembled WGS sequence"/>
</dbReference>
<protein>
    <submittedName>
        <fullName evidence="2">Glycosyl transferases group 1 family protein</fullName>
    </submittedName>
</protein>
<dbReference type="CDD" id="cd03808">
    <property type="entry name" value="GT4_CapM-like"/>
    <property type="match status" value="1"/>
</dbReference>
<sequence>MKKILFMGNTAWSMYNFRRVVFSDLISLGYIIYIVAPLDVKFQKELEKLGCKFISLDIKAKGTNPFRDFILIFQIKKILEKVQPDFCFFYTIKPNIYGSIAASMLHIPHIAIITGLGYTFINHNLISYIAKCLYKIALVKAKEVWFLNKDDKETFVSKKIVKGTKVQLLPGEGIDLKRFSKKPMVPDVSFLLMARMLWDKGIGEFVEAAKFIKQRYPDTRFCLLGFIGVDNPTAIPKEQIEEWCSMGLVEYLGVTSDVRPFIENCSCVVLPSYREGVPVSLLEGAAMGRPLITTDAAGCKEAVEDTVNGYLCEVKDVETLVSAMEKIILMSMEQRVIMGEAGRVKMQCEFDIKLVTERYINTLHYYLGF</sequence>
<dbReference type="GO" id="GO:0016757">
    <property type="term" value="F:glycosyltransferase activity"/>
    <property type="evidence" value="ECO:0007669"/>
    <property type="project" value="UniProtKB-ARBA"/>
</dbReference>
<dbReference type="RefSeq" id="WP_230586240.1">
    <property type="nucleotide sequence ID" value="NZ_JGDM01000080.1"/>
</dbReference>
<reference evidence="2 3" key="1">
    <citation type="submission" date="2014-02" db="EMBL/GenBank/DDBJ databases">
        <authorList>
            <person name="Sears C."/>
            <person name="Carroll K."/>
            <person name="Sack B.R."/>
            <person name="Qadri F."/>
            <person name="Myers L.L."/>
            <person name="Chung G.-T."/>
            <person name="Escheverria P."/>
            <person name="Fraser C.M."/>
            <person name="Sadzewicz L."/>
            <person name="Shefchek K.A."/>
            <person name="Tallon L."/>
            <person name="Das S.P."/>
            <person name="Daugherty S."/>
            <person name="Mongodin E.F."/>
        </authorList>
    </citation>
    <scope>NUCLEOTIDE SEQUENCE [LARGE SCALE GENOMIC DNA]</scope>
    <source>
        <strain evidence="2 3">2-F-2 #4</strain>
    </source>
</reference>
<dbReference type="Pfam" id="PF13692">
    <property type="entry name" value="Glyco_trans_1_4"/>
    <property type="match status" value="1"/>
</dbReference>
<dbReference type="Pfam" id="PF13477">
    <property type="entry name" value="Glyco_trans_4_2"/>
    <property type="match status" value="1"/>
</dbReference>
<gene>
    <name evidence="2" type="ORF">M076_3599</name>
</gene>
<comment type="caution">
    <text evidence="2">The sequence shown here is derived from an EMBL/GenBank/DDBJ whole genome shotgun (WGS) entry which is preliminary data.</text>
</comment>
<dbReference type="EMBL" id="JGDM01000080">
    <property type="protein sequence ID" value="EXZ43371.1"/>
    <property type="molecule type" value="Genomic_DNA"/>
</dbReference>
<dbReference type="PANTHER" id="PTHR12526">
    <property type="entry name" value="GLYCOSYLTRANSFERASE"/>
    <property type="match status" value="1"/>
</dbReference>
<dbReference type="PATRIC" id="fig|1339280.3.peg.3445"/>
<dbReference type="SUPFAM" id="SSF53756">
    <property type="entry name" value="UDP-Glycosyltransferase/glycogen phosphorylase"/>
    <property type="match status" value="1"/>
</dbReference>
<name>A0A016BS03_BACFG</name>
<feature type="domain" description="Glycosyltransferase subfamily 4-like N-terminal" evidence="1">
    <location>
        <begin position="3"/>
        <end position="146"/>
    </location>
</feature>
<organism evidence="2 3">
    <name type="scientific">Bacteroides fragilis str. 2-F-2 #4</name>
    <dbReference type="NCBI Taxonomy" id="1339280"/>
    <lineage>
        <taxon>Bacteria</taxon>
        <taxon>Pseudomonadati</taxon>
        <taxon>Bacteroidota</taxon>
        <taxon>Bacteroidia</taxon>
        <taxon>Bacteroidales</taxon>
        <taxon>Bacteroidaceae</taxon>
        <taxon>Bacteroides</taxon>
    </lineage>
</organism>